<dbReference type="EMBL" id="LGST01000034">
    <property type="protein sequence ID" value="KND98154.1"/>
    <property type="molecule type" value="Genomic_DNA"/>
</dbReference>
<comment type="caution">
    <text evidence="2">The sequence shown here is derived from an EMBL/GenBank/DDBJ whole genome shotgun (WGS) entry which is preliminary data.</text>
</comment>
<feature type="domain" description="Lariat debranching enzyme C-terminal" evidence="1">
    <location>
        <begin position="269"/>
        <end position="422"/>
    </location>
</feature>
<dbReference type="SUPFAM" id="SSF56300">
    <property type="entry name" value="Metallo-dependent phosphatases"/>
    <property type="match status" value="1"/>
</dbReference>
<dbReference type="InterPro" id="IPR029052">
    <property type="entry name" value="Metallo-depent_PP-like"/>
</dbReference>
<dbReference type="SMART" id="SM01124">
    <property type="entry name" value="DBR1"/>
    <property type="match status" value="1"/>
</dbReference>
<gene>
    <name evidence="2" type="ORF">QG37_04909</name>
</gene>
<name>A0A0L0NVX1_CANAR</name>
<dbReference type="GO" id="GO:0008419">
    <property type="term" value="F:RNA lariat debranching enzyme activity"/>
    <property type="evidence" value="ECO:0007669"/>
    <property type="project" value="TreeGrafter"/>
</dbReference>
<evidence type="ECO:0000259" key="1">
    <source>
        <dbReference type="SMART" id="SM01124"/>
    </source>
</evidence>
<dbReference type="VEuPathDB" id="FungiDB:CJJ09_000424"/>
<dbReference type="AlphaFoldDB" id="A0A0L0NVX1"/>
<dbReference type="VEuPathDB" id="FungiDB:B9J08_003680"/>
<dbReference type="InterPro" id="IPR007708">
    <property type="entry name" value="DBR1_C"/>
</dbReference>
<dbReference type="Pfam" id="PF00149">
    <property type="entry name" value="Metallophos"/>
    <property type="match status" value="1"/>
</dbReference>
<dbReference type="VEuPathDB" id="FungiDB:CJI96_0002214"/>
<dbReference type="Pfam" id="PF05011">
    <property type="entry name" value="DBR1"/>
    <property type="match status" value="1"/>
</dbReference>
<evidence type="ECO:0000313" key="3">
    <source>
        <dbReference type="Proteomes" id="UP000037122"/>
    </source>
</evidence>
<dbReference type="Proteomes" id="UP000037122">
    <property type="component" value="Unassembled WGS sequence"/>
</dbReference>
<reference evidence="3" key="1">
    <citation type="journal article" date="2015" name="BMC Genomics">
        <title>Draft genome of a commonly misdiagnosed multidrug resistant pathogen Candida auris.</title>
        <authorList>
            <person name="Chatterjee S."/>
            <person name="Alampalli S.V."/>
            <person name="Nageshan R.K."/>
            <person name="Chettiar S.T."/>
            <person name="Joshi S."/>
            <person name="Tatu U.S."/>
        </authorList>
    </citation>
    <scope>NUCLEOTIDE SEQUENCE [LARGE SCALE GENOMIC DNA]</scope>
    <source>
        <strain evidence="3">6684</strain>
    </source>
</reference>
<dbReference type="PANTHER" id="PTHR12849">
    <property type="entry name" value="RNA LARIAT DEBRANCHING ENZYME"/>
    <property type="match status" value="1"/>
</dbReference>
<evidence type="ECO:0000313" key="2">
    <source>
        <dbReference type="EMBL" id="KND98154.1"/>
    </source>
</evidence>
<dbReference type="GO" id="GO:0000398">
    <property type="term" value="P:mRNA splicing, via spliceosome"/>
    <property type="evidence" value="ECO:0007669"/>
    <property type="project" value="TreeGrafter"/>
</dbReference>
<dbReference type="VEuPathDB" id="FungiDB:CJJ07_004871"/>
<accession>A0A0L0NVX1</accession>
<dbReference type="PANTHER" id="PTHR12849:SF0">
    <property type="entry name" value="LARIAT DEBRANCHING ENZYME"/>
    <property type="match status" value="1"/>
</dbReference>
<dbReference type="VEuPathDB" id="FungiDB:CJI97_003755"/>
<dbReference type="InterPro" id="IPR004843">
    <property type="entry name" value="Calcineurin-like_PHP"/>
</dbReference>
<organism evidence="2 3">
    <name type="scientific">Candidozyma auris</name>
    <name type="common">Yeast</name>
    <name type="synonym">Candida auris</name>
    <dbReference type="NCBI Taxonomy" id="498019"/>
    <lineage>
        <taxon>Eukaryota</taxon>
        <taxon>Fungi</taxon>
        <taxon>Dikarya</taxon>
        <taxon>Ascomycota</taxon>
        <taxon>Saccharomycotina</taxon>
        <taxon>Pichiomycetes</taxon>
        <taxon>Metschnikowiaceae</taxon>
        <taxon>Candidozyma</taxon>
    </lineage>
</organism>
<protein>
    <recommendedName>
        <fullName evidence="1">Lariat debranching enzyme C-terminal domain-containing protein</fullName>
    </recommendedName>
</protein>
<sequence length="425" mass="48366">MVTVAVEGCCHGALNTIYESLKPDVELLLICGDFQAIRNTTDLQTLNVPAKYRQPGDFPDYYSGVKKAPVLTIFIGGNHECSSYMRELQYGGWVAPNIYYLGEFGSVWYKGIKISGTLGIWNARSFYTKQRLDYLLPYDASSLRLVYHLKPKNLLKLLLSGRSDVCMSHDWPQGIWKFGNERELLQKKKFFKEDMQSGKLGSPGARAALERLAPRYWFSLHLHVKFTATFEKNVEVEVKPETTDEIALDMDAESADNDEGISGIDDNMSEEKCKRRKIIKKTSFLALDKCLKGRSFMDTLKIEPDEEHPSAKSGSLHYDARGLAVQMVVERFIKNNSDQWRALDPQVILNLALLRVALIEELEKAVEEETTRLERESPDLVVPNNFEITAPTMNTTPLPPLQYWPNPQTQHLCLKFKLLLPSHEA</sequence>
<proteinExistence type="predicted"/>
<dbReference type="GO" id="GO:0005634">
    <property type="term" value="C:nucleus"/>
    <property type="evidence" value="ECO:0007669"/>
    <property type="project" value="TreeGrafter"/>
</dbReference>
<dbReference type="VEuPathDB" id="FungiDB:QG37_04909"/>